<dbReference type="AlphaFoldDB" id="A0A167FGY4"/>
<gene>
    <name evidence="1" type="ORF">CALVIDRAFT_532067</name>
</gene>
<accession>A0A167FGY4</accession>
<evidence type="ECO:0000313" key="2">
    <source>
        <dbReference type="Proteomes" id="UP000076738"/>
    </source>
</evidence>
<name>A0A167FGY4_CALVF</name>
<reference evidence="1 2" key="1">
    <citation type="journal article" date="2016" name="Mol. Biol. Evol.">
        <title>Comparative Genomics of Early-Diverging Mushroom-Forming Fungi Provides Insights into the Origins of Lignocellulose Decay Capabilities.</title>
        <authorList>
            <person name="Nagy L.G."/>
            <person name="Riley R."/>
            <person name="Tritt A."/>
            <person name="Adam C."/>
            <person name="Daum C."/>
            <person name="Floudas D."/>
            <person name="Sun H."/>
            <person name="Yadav J.S."/>
            <person name="Pangilinan J."/>
            <person name="Larsson K.H."/>
            <person name="Matsuura K."/>
            <person name="Barry K."/>
            <person name="Labutti K."/>
            <person name="Kuo R."/>
            <person name="Ohm R.A."/>
            <person name="Bhattacharya S.S."/>
            <person name="Shirouzu T."/>
            <person name="Yoshinaga Y."/>
            <person name="Martin F.M."/>
            <person name="Grigoriev I.V."/>
            <person name="Hibbett D.S."/>
        </authorList>
    </citation>
    <scope>NUCLEOTIDE SEQUENCE [LARGE SCALE GENOMIC DNA]</scope>
    <source>
        <strain evidence="1 2">TUFC12733</strain>
    </source>
</reference>
<sequence length="400" mass="44879">MGSGPTRVTFHMALNRYLAKKPQSYTHTLDGFLGINPPEGYHYTDELFWLGLGILCVLWILFGNSPPFNISPFLLLVAGSDNFDAALKLCNDLSFVRVFAPNAADYLTSWDRLARDHVTDPSPLQTASRAIPKHTMTELIQLLEAVDIDVPKNTMNWKMTSAEHSCTRQRLNNYLLFGHAEFSADVPQFSALVNGVRYFDQLRILQYFVRHAFADFQSFIYVLYRDITVDPQSYLLLRVRWLPPGLDSPAIWTDFKNALSCFITRQGLPTLTSSAASNGLRAVYSMLDQSRRIPSIDSTIMSRPHVRRVILNIAVLGQEQPPSSMDFQVEIKPHMVHISGRSGLHASSETLVTVRVCFSRLTLEYGTGLHALAVGEDGGLEFDRIILASLLTSSSNFNTM</sequence>
<proteinExistence type="predicted"/>
<evidence type="ECO:0000313" key="1">
    <source>
        <dbReference type="EMBL" id="KZO89477.1"/>
    </source>
</evidence>
<protein>
    <submittedName>
        <fullName evidence="1">Uncharacterized protein</fullName>
    </submittedName>
</protein>
<organism evidence="1 2">
    <name type="scientific">Calocera viscosa (strain TUFC12733)</name>
    <dbReference type="NCBI Taxonomy" id="1330018"/>
    <lineage>
        <taxon>Eukaryota</taxon>
        <taxon>Fungi</taxon>
        <taxon>Dikarya</taxon>
        <taxon>Basidiomycota</taxon>
        <taxon>Agaricomycotina</taxon>
        <taxon>Dacrymycetes</taxon>
        <taxon>Dacrymycetales</taxon>
        <taxon>Dacrymycetaceae</taxon>
        <taxon>Calocera</taxon>
    </lineage>
</organism>
<keyword evidence="2" id="KW-1185">Reference proteome</keyword>
<dbReference type="OrthoDB" id="3409938at2759"/>
<dbReference type="Proteomes" id="UP000076738">
    <property type="component" value="Unassembled WGS sequence"/>
</dbReference>
<dbReference type="EMBL" id="KV417400">
    <property type="protein sequence ID" value="KZO89477.1"/>
    <property type="molecule type" value="Genomic_DNA"/>
</dbReference>